<organism evidence="2 3">
    <name type="scientific">Enterovirga rhinocerotis</name>
    <dbReference type="NCBI Taxonomy" id="1339210"/>
    <lineage>
        <taxon>Bacteria</taxon>
        <taxon>Pseudomonadati</taxon>
        <taxon>Pseudomonadota</taxon>
        <taxon>Alphaproteobacteria</taxon>
        <taxon>Hyphomicrobiales</taxon>
        <taxon>Methylobacteriaceae</taxon>
        <taxon>Enterovirga</taxon>
    </lineage>
</organism>
<proteinExistence type="predicted"/>
<comment type="caution">
    <text evidence="2">The sequence shown here is derived from an EMBL/GenBank/DDBJ whole genome shotgun (WGS) entry which is preliminary data.</text>
</comment>
<dbReference type="EMBL" id="SNZR01000011">
    <property type="protein sequence ID" value="TDR94188.1"/>
    <property type="molecule type" value="Genomic_DNA"/>
</dbReference>
<feature type="region of interest" description="Disordered" evidence="1">
    <location>
        <begin position="45"/>
        <end position="65"/>
    </location>
</feature>
<keyword evidence="3" id="KW-1185">Reference proteome</keyword>
<sequence length="65" mass="7293">MSPAAASEIEAIAASLARMPLADRRRPDLPHEIRSDLVQRLRQVLRSEGKRPALPPLPGRRFPTR</sequence>
<dbReference type="AlphaFoldDB" id="A0A4R7C718"/>
<accession>A0A4R7C718</accession>
<evidence type="ECO:0000256" key="1">
    <source>
        <dbReference type="SAM" id="MobiDB-lite"/>
    </source>
</evidence>
<dbReference type="RefSeq" id="WP_133769107.1">
    <property type="nucleotide sequence ID" value="NZ_SNZR01000011.1"/>
</dbReference>
<dbReference type="Proteomes" id="UP000295122">
    <property type="component" value="Unassembled WGS sequence"/>
</dbReference>
<name>A0A4R7C718_9HYPH</name>
<evidence type="ECO:0000313" key="3">
    <source>
        <dbReference type="Proteomes" id="UP000295122"/>
    </source>
</evidence>
<protein>
    <submittedName>
        <fullName evidence="2">Uncharacterized protein</fullName>
    </submittedName>
</protein>
<reference evidence="2 3" key="1">
    <citation type="submission" date="2019-03" db="EMBL/GenBank/DDBJ databases">
        <title>Genomic Encyclopedia of Type Strains, Phase IV (KMG-IV): sequencing the most valuable type-strain genomes for metagenomic binning, comparative biology and taxonomic classification.</title>
        <authorList>
            <person name="Goeker M."/>
        </authorList>
    </citation>
    <scope>NUCLEOTIDE SEQUENCE [LARGE SCALE GENOMIC DNA]</scope>
    <source>
        <strain evidence="2 3">DSM 25903</strain>
    </source>
</reference>
<gene>
    <name evidence="2" type="ORF">EV668_1466</name>
</gene>
<evidence type="ECO:0000313" key="2">
    <source>
        <dbReference type="EMBL" id="TDR94188.1"/>
    </source>
</evidence>